<keyword evidence="6 22" id="KW-0812">Transmembrane</keyword>
<evidence type="ECO:0000259" key="24">
    <source>
        <dbReference type="PROSITE" id="PS50011"/>
    </source>
</evidence>
<dbReference type="SMART" id="SM00220">
    <property type="entry name" value="S_TKc"/>
    <property type="match status" value="1"/>
</dbReference>
<keyword evidence="3" id="KW-0245">EGF-like domain</keyword>
<dbReference type="InterPro" id="IPR011009">
    <property type="entry name" value="Kinase-like_dom_sf"/>
</dbReference>
<dbReference type="InterPro" id="IPR051343">
    <property type="entry name" value="G-type_lectin_kinases/EP1-like"/>
</dbReference>
<feature type="transmembrane region" description="Helical" evidence="22">
    <location>
        <begin position="496"/>
        <end position="523"/>
    </location>
</feature>
<keyword evidence="15" id="KW-0675">Receptor</keyword>
<dbReference type="GO" id="GO:0005524">
    <property type="term" value="F:ATP binding"/>
    <property type="evidence" value="ECO:0007669"/>
    <property type="project" value="UniProtKB-UniRule"/>
</dbReference>
<evidence type="ECO:0000256" key="2">
    <source>
        <dbReference type="ARBA" id="ARBA00022527"/>
    </source>
</evidence>
<dbReference type="GO" id="GO:0016020">
    <property type="term" value="C:membrane"/>
    <property type="evidence" value="ECO:0007669"/>
    <property type="project" value="UniProtKB-SubCell"/>
</dbReference>
<organism evidence="27 28">
    <name type="scientific">Setaria viridis</name>
    <name type="common">Green bristlegrass</name>
    <name type="synonym">Setaria italica subsp. viridis</name>
    <dbReference type="NCBI Taxonomy" id="4556"/>
    <lineage>
        <taxon>Eukaryota</taxon>
        <taxon>Viridiplantae</taxon>
        <taxon>Streptophyta</taxon>
        <taxon>Embryophyta</taxon>
        <taxon>Tracheophyta</taxon>
        <taxon>Spermatophyta</taxon>
        <taxon>Magnoliopsida</taxon>
        <taxon>Liliopsida</taxon>
        <taxon>Poales</taxon>
        <taxon>Poaceae</taxon>
        <taxon>PACMAD clade</taxon>
        <taxon>Panicoideae</taxon>
        <taxon>Panicodae</taxon>
        <taxon>Paniceae</taxon>
        <taxon>Cenchrinae</taxon>
        <taxon>Setaria</taxon>
    </lineage>
</organism>
<dbReference type="InterPro" id="IPR008271">
    <property type="entry name" value="Ser/Thr_kinase_AS"/>
</dbReference>
<dbReference type="Gene3D" id="1.10.510.10">
    <property type="entry name" value="Transferase(Phosphotransferase) domain 1"/>
    <property type="match status" value="1"/>
</dbReference>
<dbReference type="SUPFAM" id="SSF51110">
    <property type="entry name" value="alpha-D-mannose-specific plant lectins"/>
    <property type="match status" value="1"/>
</dbReference>
<evidence type="ECO:0000256" key="16">
    <source>
        <dbReference type="ARBA" id="ARBA00023180"/>
    </source>
</evidence>
<dbReference type="AlphaFoldDB" id="A0A4U6UDJ6"/>
<evidence type="ECO:0000256" key="10">
    <source>
        <dbReference type="ARBA" id="ARBA00022777"/>
    </source>
</evidence>
<keyword evidence="2 19" id="KW-0723">Serine/threonine-protein kinase</keyword>
<evidence type="ECO:0000256" key="15">
    <source>
        <dbReference type="ARBA" id="ARBA00023170"/>
    </source>
</evidence>
<evidence type="ECO:0000256" key="18">
    <source>
        <dbReference type="ARBA" id="ARBA00048679"/>
    </source>
</evidence>
<keyword evidence="5 19" id="KW-0808">Transferase</keyword>
<evidence type="ECO:0000256" key="5">
    <source>
        <dbReference type="ARBA" id="ARBA00022679"/>
    </source>
</evidence>
<dbReference type="InterPro" id="IPR024171">
    <property type="entry name" value="SRK-like_kinase"/>
</dbReference>
<evidence type="ECO:0000256" key="13">
    <source>
        <dbReference type="ARBA" id="ARBA00023136"/>
    </source>
</evidence>
<dbReference type="CDD" id="cd21699">
    <property type="entry name" value="JMTM_APP_like"/>
    <property type="match status" value="1"/>
</dbReference>
<evidence type="ECO:0000256" key="22">
    <source>
        <dbReference type="SAM" id="Phobius"/>
    </source>
</evidence>
<evidence type="ECO:0000259" key="26">
    <source>
        <dbReference type="PROSITE" id="PS50948"/>
    </source>
</evidence>
<dbReference type="OMA" id="FNGECYY"/>
<dbReference type="Pfam" id="PF00069">
    <property type="entry name" value="Pkinase"/>
    <property type="match status" value="1"/>
</dbReference>
<dbReference type="InterPro" id="IPR001480">
    <property type="entry name" value="Bulb-type_lectin_dom"/>
</dbReference>
<feature type="domain" description="Apple" evidence="26">
    <location>
        <begin position="378"/>
        <end position="463"/>
    </location>
</feature>
<dbReference type="Gene3D" id="2.90.10.30">
    <property type="match status" value="1"/>
</dbReference>
<evidence type="ECO:0000256" key="1">
    <source>
        <dbReference type="ARBA" id="ARBA00004479"/>
    </source>
</evidence>
<dbReference type="Gramene" id="TKW14060">
    <property type="protein sequence ID" value="TKW14060"/>
    <property type="gene ID" value="SEVIR_5G142700v2"/>
</dbReference>
<evidence type="ECO:0000256" key="23">
    <source>
        <dbReference type="SAM" id="SignalP"/>
    </source>
</evidence>
<evidence type="ECO:0000256" key="11">
    <source>
        <dbReference type="ARBA" id="ARBA00022840"/>
    </source>
</evidence>
<dbReference type="GO" id="GO:0004674">
    <property type="term" value="F:protein serine/threonine kinase activity"/>
    <property type="evidence" value="ECO:0007669"/>
    <property type="project" value="UniProtKB-KW"/>
</dbReference>
<keyword evidence="16" id="KW-0325">Glycoprotein</keyword>
<keyword evidence="13 22" id="KW-0472">Membrane</keyword>
<dbReference type="CDD" id="cd00028">
    <property type="entry name" value="B_lectin"/>
    <property type="match status" value="1"/>
</dbReference>
<accession>A0A4U6UDJ6</accession>
<keyword evidence="8" id="KW-0430">Lectin</keyword>
<gene>
    <name evidence="27" type="ORF">SEVIR_5G142700v2</name>
</gene>
<keyword evidence="28" id="KW-1185">Reference proteome</keyword>
<keyword evidence="12 22" id="KW-1133">Transmembrane helix</keyword>
<dbReference type="FunFam" id="2.90.10.30:FF:000003">
    <property type="entry name" value="Os04g0303100 protein"/>
    <property type="match status" value="1"/>
</dbReference>
<keyword evidence="14" id="KW-1015">Disulfide bond</keyword>
<dbReference type="EMBL" id="CM016556">
    <property type="protein sequence ID" value="TKW14060.1"/>
    <property type="molecule type" value="Genomic_DNA"/>
</dbReference>
<dbReference type="Proteomes" id="UP000298652">
    <property type="component" value="Chromosome 5"/>
</dbReference>
<dbReference type="FunFam" id="1.10.510.10:FF:000248">
    <property type="entry name" value="S-receptor-like kinase 5"/>
    <property type="match status" value="1"/>
</dbReference>
<evidence type="ECO:0000256" key="7">
    <source>
        <dbReference type="ARBA" id="ARBA00022729"/>
    </source>
</evidence>
<dbReference type="PROSITE" id="PS50948">
    <property type="entry name" value="PAN"/>
    <property type="match status" value="1"/>
</dbReference>
<dbReference type="InterPro" id="IPR036426">
    <property type="entry name" value="Bulb-type_lectin_dom_sf"/>
</dbReference>
<comment type="similarity">
    <text evidence="19">Belongs to the protein kinase superfamily. Ser/Thr protein kinase family.</text>
</comment>
<dbReference type="CDD" id="cd01098">
    <property type="entry name" value="PAN_AP_plant"/>
    <property type="match status" value="1"/>
</dbReference>
<evidence type="ECO:0000256" key="9">
    <source>
        <dbReference type="ARBA" id="ARBA00022741"/>
    </source>
</evidence>
<feature type="chain" id="PRO_5020188369" description="Receptor-like serine/threonine-protein kinase" evidence="23">
    <location>
        <begin position="26"/>
        <end position="867"/>
    </location>
</feature>
<evidence type="ECO:0000259" key="25">
    <source>
        <dbReference type="PROSITE" id="PS50927"/>
    </source>
</evidence>
<feature type="binding site" evidence="20">
    <location>
        <position position="583"/>
    </location>
    <ligand>
        <name>ATP</name>
        <dbReference type="ChEBI" id="CHEBI:30616"/>
    </ligand>
</feature>
<dbReference type="SUPFAM" id="SSF56112">
    <property type="entry name" value="Protein kinase-like (PK-like)"/>
    <property type="match status" value="1"/>
</dbReference>
<dbReference type="FunFam" id="3.30.200.20:FF:000178">
    <property type="entry name" value="serine/threonine-protein kinase PBS1-like"/>
    <property type="match status" value="1"/>
</dbReference>
<dbReference type="Gene3D" id="3.30.200.20">
    <property type="entry name" value="Phosphorylase Kinase, domain 1"/>
    <property type="match status" value="1"/>
</dbReference>
<evidence type="ECO:0000256" key="20">
    <source>
        <dbReference type="PROSITE-ProRule" id="PRU10141"/>
    </source>
</evidence>
<evidence type="ECO:0000256" key="8">
    <source>
        <dbReference type="ARBA" id="ARBA00022734"/>
    </source>
</evidence>
<dbReference type="InterPro" id="IPR017441">
    <property type="entry name" value="Protein_kinase_ATP_BS"/>
</dbReference>
<feature type="domain" description="Protein kinase" evidence="24">
    <location>
        <begin position="556"/>
        <end position="828"/>
    </location>
</feature>
<feature type="region of interest" description="Disordered" evidence="21">
    <location>
        <begin position="469"/>
        <end position="492"/>
    </location>
</feature>
<dbReference type="GO" id="GO:0051707">
    <property type="term" value="P:response to other organism"/>
    <property type="evidence" value="ECO:0007669"/>
    <property type="project" value="UniProtKB-ARBA"/>
</dbReference>
<evidence type="ECO:0000256" key="3">
    <source>
        <dbReference type="ARBA" id="ARBA00022536"/>
    </source>
</evidence>
<dbReference type="PIRSF" id="PIRSF000641">
    <property type="entry name" value="SRK"/>
    <property type="match status" value="1"/>
</dbReference>
<evidence type="ECO:0000256" key="4">
    <source>
        <dbReference type="ARBA" id="ARBA00022553"/>
    </source>
</evidence>
<dbReference type="PROSITE" id="PS50927">
    <property type="entry name" value="BULB_LECTIN"/>
    <property type="match status" value="1"/>
</dbReference>
<feature type="domain" description="Bulb-type lectin" evidence="25">
    <location>
        <begin position="61"/>
        <end position="191"/>
    </location>
</feature>
<name>A0A4U6UDJ6_SETVI</name>
<comment type="catalytic activity">
    <reaction evidence="18 19">
        <text>L-seryl-[protein] + ATP = O-phospho-L-seryl-[protein] + ADP + H(+)</text>
        <dbReference type="Rhea" id="RHEA:17989"/>
        <dbReference type="Rhea" id="RHEA-COMP:9863"/>
        <dbReference type="Rhea" id="RHEA-COMP:11604"/>
        <dbReference type="ChEBI" id="CHEBI:15378"/>
        <dbReference type="ChEBI" id="CHEBI:29999"/>
        <dbReference type="ChEBI" id="CHEBI:30616"/>
        <dbReference type="ChEBI" id="CHEBI:83421"/>
        <dbReference type="ChEBI" id="CHEBI:456216"/>
        <dbReference type="EC" id="2.7.11.1"/>
    </reaction>
</comment>
<dbReference type="PANTHER" id="PTHR47976">
    <property type="entry name" value="G-TYPE LECTIN S-RECEPTOR-LIKE SERINE/THREONINE-PROTEIN KINASE SD2-5"/>
    <property type="match status" value="1"/>
</dbReference>
<dbReference type="SMART" id="SM00108">
    <property type="entry name" value="B_lectin"/>
    <property type="match status" value="1"/>
</dbReference>
<dbReference type="InterPro" id="IPR000719">
    <property type="entry name" value="Prot_kinase_dom"/>
</dbReference>
<dbReference type="PROSITE" id="PS50011">
    <property type="entry name" value="PROTEIN_KINASE_DOM"/>
    <property type="match status" value="1"/>
</dbReference>
<proteinExistence type="inferred from homology"/>
<evidence type="ECO:0000256" key="21">
    <source>
        <dbReference type="SAM" id="MobiDB-lite"/>
    </source>
</evidence>
<dbReference type="EC" id="2.7.11.1" evidence="19"/>
<dbReference type="InterPro" id="IPR003609">
    <property type="entry name" value="Pan_app"/>
</dbReference>
<sequence>MPPSTFLCLLLAAAPLLAPAGRVHAQGGFFPTPASTKVSTSWTISLKADGHGAQQHFGYMDGMSVSVFLLQSVHGPTQEGLCFAACFYCTDPCTDFYFGVCILQVDSGGFLSWPNAGTLQVVWSANRDRAVRENATLSFTASGDLLLRDTHGSFVWSTNTSNQSVAGMTVTKSGNLVLFDGKNLPVWQSFSHPTDCLLPGQQLVEGMRLTPNASATNWTSNSQLYVTVRADGLYALVESSPPQLYYQKTVPKSGNRKTYMTLTNDSVAIFTSSSSDNVSTLETGSTINITAGGMGYIRLESDGHLKLYKHKGIDGWVMVQDILKGQVDDCAYPTVCGEYGICNNGQCTCPIVNSSTYFKQIDDRRINLGCAPVTPISCASMQDHQLLALSNASYFNYVDSRAALPQMIDEESCKKACLQNCSCKAAFFQYGGNDTSQGSCYLPTQIFSLQVNQWEVTHYSSSAYLKVQITQPPPSPSPSKSNGTANRSTPKGSTSITAGAIAGFTVAGVVSLLSVIIITLVILRRRYQLRDDEDEFGEVPGMTTRYKFEQLKVATEQFSKLLGKGGFGSVFEGQVGEQKVAVKQLDQAGQGKKEFLAEVETIGNIHHINLVRLIGFCAEKSHRLLVYEYMSKGSLDQWIYFQDANRPLDWHTRCRIITDIAKGLAYLHEECRQRIAHLDIKPQNILLDDNFNAKLSDFGLSKMIDRDKSQVITRMRGTPGYLAPEWLTSQITEKADIYSFGVVVMEIISGRKNLDYSQPQESIHLISILQDKVRNDQLEDLIGMNGNEMQIHKEEMIQMMKLAMWCLQIDYNKRPQMSVVVKVLEGTMNVETNIEFNFVATVPGNLGNDGKLASSAPLLASHLSGPR</sequence>
<dbReference type="CDD" id="cd14066">
    <property type="entry name" value="STKc_IRAK"/>
    <property type="match status" value="1"/>
</dbReference>
<feature type="compositionally biased region" description="Polar residues" evidence="21">
    <location>
        <begin position="480"/>
        <end position="492"/>
    </location>
</feature>
<dbReference type="Pfam" id="PF01453">
    <property type="entry name" value="B_lectin"/>
    <property type="match status" value="1"/>
</dbReference>
<feature type="signal peptide" evidence="23">
    <location>
        <begin position="1"/>
        <end position="25"/>
    </location>
</feature>
<dbReference type="GO" id="GO:0106310">
    <property type="term" value="F:protein serine kinase activity"/>
    <property type="evidence" value="ECO:0007669"/>
    <property type="project" value="RHEA"/>
</dbReference>
<evidence type="ECO:0000313" key="28">
    <source>
        <dbReference type="Proteomes" id="UP000298652"/>
    </source>
</evidence>
<comment type="subcellular location">
    <subcellularLocation>
        <location evidence="1">Membrane</location>
        <topology evidence="1">Single-pass type I membrane protein</topology>
    </subcellularLocation>
</comment>
<evidence type="ECO:0000256" key="6">
    <source>
        <dbReference type="ARBA" id="ARBA00022692"/>
    </source>
</evidence>
<evidence type="ECO:0000256" key="19">
    <source>
        <dbReference type="PIRNR" id="PIRNR000641"/>
    </source>
</evidence>
<protein>
    <recommendedName>
        <fullName evidence="19">Receptor-like serine/threonine-protein kinase</fullName>
        <ecNumber evidence="19">2.7.11.1</ecNumber>
    </recommendedName>
</protein>
<keyword evidence="7 23" id="KW-0732">Signal</keyword>
<reference evidence="27" key="1">
    <citation type="submission" date="2019-03" db="EMBL/GenBank/DDBJ databases">
        <title>WGS assembly of Setaria viridis.</title>
        <authorList>
            <person name="Huang P."/>
            <person name="Jenkins J."/>
            <person name="Grimwood J."/>
            <person name="Barry K."/>
            <person name="Healey A."/>
            <person name="Mamidi S."/>
            <person name="Sreedasyam A."/>
            <person name="Shu S."/>
            <person name="Feldman M."/>
            <person name="Wu J."/>
            <person name="Yu Y."/>
            <person name="Chen C."/>
            <person name="Johnson J."/>
            <person name="Rokhsar D."/>
            <person name="Baxter I."/>
            <person name="Schmutz J."/>
            <person name="Brutnell T."/>
            <person name="Kellogg E."/>
        </authorList>
    </citation>
    <scope>NUCLEOTIDE SEQUENCE [LARGE SCALE GENOMIC DNA]</scope>
</reference>
<keyword evidence="9 19" id="KW-0547">Nucleotide-binding</keyword>
<keyword evidence="4" id="KW-0597">Phosphoprotein</keyword>
<dbReference type="GO" id="GO:0030246">
    <property type="term" value="F:carbohydrate binding"/>
    <property type="evidence" value="ECO:0007669"/>
    <property type="project" value="UniProtKB-KW"/>
</dbReference>
<evidence type="ECO:0000256" key="17">
    <source>
        <dbReference type="ARBA" id="ARBA00047899"/>
    </source>
</evidence>
<dbReference type="PROSITE" id="PS00107">
    <property type="entry name" value="PROTEIN_KINASE_ATP"/>
    <property type="match status" value="1"/>
</dbReference>
<keyword evidence="10 19" id="KW-0418">Kinase</keyword>
<comment type="catalytic activity">
    <reaction evidence="17 19">
        <text>L-threonyl-[protein] + ATP = O-phospho-L-threonyl-[protein] + ADP + H(+)</text>
        <dbReference type="Rhea" id="RHEA:46608"/>
        <dbReference type="Rhea" id="RHEA-COMP:11060"/>
        <dbReference type="Rhea" id="RHEA-COMP:11605"/>
        <dbReference type="ChEBI" id="CHEBI:15378"/>
        <dbReference type="ChEBI" id="CHEBI:30013"/>
        <dbReference type="ChEBI" id="CHEBI:30616"/>
        <dbReference type="ChEBI" id="CHEBI:61977"/>
        <dbReference type="ChEBI" id="CHEBI:456216"/>
        <dbReference type="EC" id="2.7.11.1"/>
    </reaction>
</comment>
<dbReference type="PANTHER" id="PTHR47976:SF90">
    <property type="entry name" value="RECEPTOR-LIKE SERINE_THREONINE-PROTEIN KINASE"/>
    <property type="match status" value="1"/>
</dbReference>
<dbReference type="PROSITE" id="PS00108">
    <property type="entry name" value="PROTEIN_KINASE_ST"/>
    <property type="match status" value="1"/>
</dbReference>
<evidence type="ECO:0000256" key="14">
    <source>
        <dbReference type="ARBA" id="ARBA00023157"/>
    </source>
</evidence>
<evidence type="ECO:0000313" key="27">
    <source>
        <dbReference type="EMBL" id="TKW14060.1"/>
    </source>
</evidence>
<keyword evidence="11 19" id="KW-0067">ATP-binding</keyword>
<dbReference type="FunFam" id="2.90.10.10:FF:000039">
    <property type="entry name" value="G-type lectin S-receptor-like serine/threonine-protein kinase SD2-5"/>
    <property type="match status" value="1"/>
</dbReference>
<evidence type="ECO:0000256" key="12">
    <source>
        <dbReference type="ARBA" id="ARBA00022989"/>
    </source>
</evidence>